<evidence type="ECO:0000313" key="4">
    <source>
        <dbReference type="EMBL" id="WFL77285.1"/>
    </source>
</evidence>
<dbReference type="GO" id="GO:0008233">
    <property type="term" value="F:peptidase activity"/>
    <property type="evidence" value="ECO:0007669"/>
    <property type="project" value="UniProtKB-KW"/>
</dbReference>
<keyword evidence="4" id="KW-0645">Protease</keyword>
<feature type="domain" description="Peptidase A2" evidence="3">
    <location>
        <begin position="43"/>
        <end position="121"/>
    </location>
</feature>
<evidence type="ECO:0000256" key="1">
    <source>
        <dbReference type="ARBA" id="ARBA00022801"/>
    </source>
</evidence>
<dbReference type="InterPro" id="IPR001969">
    <property type="entry name" value="Aspartic_peptidase_AS"/>
</dbReference>
<feature type="signal peptide" evidence="2">
    <location>
        <begin position="1"/>
        <end position="22"/>
    </location>
</feature>
<dbReference type="InterPro" id="IPR021109">
    <property type="entry name" value="Peptidase_aspartic_dom_sf"/>
</dbReference>
<dbReference type="GO" id="GO:0006508">
    <property type="term" value="P:proteolysis"/>
    <property type="evidence" value="ECO:0007669"/>
    <property type="project" value="UniProtKB-KW"/>
</dbReference>
<feature type="chain" id="PRO_5045623104" evidence="2">
    <location>
        <begin position="23"/>
        <end position="277"/>
    </location>
</feature>
<evidence type="ECO:0000313" key="5">
    <source>
        <dbReference type="Proteomes" id="UP001215827"/>
    </source>
</evidence>
<dbReference type="EMBL" id="CP121106">
    <property type="protein sequence ID" value="WFL77285.1"/>
    <property type="molecule type" value="Genomic_DNA"/>
</dbReference>
<evidence type="ECO:0000259" key="3">
    <source>
        <dbReference type="PROSITE" id="PS50175"/>
    </source>
</evidence>
<evidence type="ECO:0000256" key="2">
    <source>
        <dbReference type="SAM" id="SignalP"/>
    </source>
</evidence>
<organism evidence="4 5">
    <name type="scientific">Altererythrobacter arenosus</name>
    <dbReference type="NCBI Taxonomy" id="3032592"/>
    <lineage>
        <taxon>Bacteria</taxon>
        <taxon>Pseudomonadati</taxon>
        <taxon>Pseudomonadota</taxon>
        <taxon>Alphaproteobacteria</taxon>
        <taxon>Sphingomonadales</taxon>
        <taxon>Erythrobacteraceae</taxon>
        <taxon>Altererythrobacter</taxon>
    </lineage>
</organism>
<sequence length="277" mass="29577">MNRIPILLCALGFLAPAMPAKADELIVRGDRLFIPVEVNGVVYEALLDSGAEVTILDPEVARQLALQPGKSAEARGTGASTVEAELIENLTLRTIGREVTVPVAAIIDLGDIGKRLIGRKLAMILGQEVFDAGRLLLNIEKSAIEYVGHDLEIQGVRLPLNSANGIETITVEVDGVEVQADFDLGNGTGMLISPELAQRLRLDPVGIEPGGGLGGSVGRPVVFVRELVVAGKTFENVRAHISANNDAEANVGVSILRNFQIVTDFKNKAVWLAQREH</sequence>
<gene>
    <name evidence="4" type="ORF">P7228_15040</name>
</gene>
<dbReference type="PROSITE" id="PS50175">
    <property type="entry name" value="ASP_PROT_RETROV"/>
    <property type="match status" value="1"/>
</dbReference>
<dbReference type="PROSITE" id="PS00141">
    <property type="entry name" value="ASP_PROTEASE"/>
    <property type="match status" value="1"/>
</dbReference>
<keyword evidence="5" id="KW-1185">Reference proteome</keyword>
<keyword evidence="1" id="KW-0378">Hydrolase</keyword>
<keyword evidence="2" id="KW-0732">Signal</keyword>
<dbReference type="Proteomes" id="UP001215827">
    <property type="component" value="Chromosome"/>
</dbReference>
<dbReference type="Gene3D" id="2.40.70.10">
    <property type="entry name" value="Acid Proteases"/>
    <property type="match status" value="2"/>
</dbReference>
<reference evidence="4 5" key="1">
    <citation type="submission" date="2023-03" db="EMBL/GenBank/DDBJ databases">
        <title>Altererythrobacter sp. CAU 1644 isolated from sand.</title>
        <authorList>
            <person name="Kim W."/>
        </authorList>
    </citation>
    <scope>NUCLEOTIDE SEQUENCE [LARGE SCALE GENOMIC DNA]</scope>
    <source>
        <strain evidence="4 5">CAU 1644</strain>
    </source>
</reference>
<proteinExistence type="predicted"/>
<protein>
    <submittedName>
        <fullName evidence="4">Aspartyl protease family protein</fullName>
    </submittedName>
</protein>
<accession>A0ABY8FT76</accession>
<dbReference type="InterPro" id="IPR001995">
    <property type="entry name" value="Peptidase_A2_cat"/>
</dbReference>
<name>A0ABY8FT76_9SPHN</name>
<dbReference type="Pfam" id="PF13650">
    <property type="entry name" value="Asp_protease_2"/>
    <property type="match status" value="2"/>
</dbReference>
<dbReference type="SUPFAM" id="SSF50630">
    <property type="entry name" value="Acid proteases"/>
    <property type="match status" value="1"/>
</dbReference>
<dbReference type="RefSeq" id="WP_278016043.1">
    <property type="nucleotide sequence ID" value="NZ_CP121106.1"/>
</dbReference>